<evidence type="ECO:0000256" key="6">
    <source>
        <dbReference type="ARBA" id="ARBA00022777"/>
    </source>
</evidence>
<dbReference type="AlphaFoldDB" id="A0A842IDI1"/>
<gene>
    <name evidence="9" type="ORF">H7F16_19235</name>
</gene>
<dbReference type="RefSeq" id="WP_185799269.1">
    <property type="nucleotide sequence ID" value="NZ_JACLQD010000009.1"/>
</dbReference>
<evidence type="ECO:0000256" key="2">
    <source>
        <dbReference type="ARBA" id="ARBA00012438"/>
    </source>
</evidence>
<sequence>MPHILPHLDIIAGRGRIGPVAGPGLALPILGALHASAARLAPAQIAGVFAGEVLSDPGALLYAVPPMPVPMQDALSCEPLHRMSNSVQIIASLLRYSLRESSSDEARREINGAYLRIMAVAALERALFDPKGQVGIADHLNGLLRRFVEAFLPETRRISVGIRCAPVMLDAATATDLGLVLTELLINAVKHAFPDDRGGRISIAFQTTPQGWRLSVCDDGIGRAVRPAAGLGSSIMQALATRLQAELTVRDVSSGTRIVLRHPRL</sequence>
<name>A0A842IDI1_9RHOB</name>
<dbReference type="Gene3D" id="3.30.565.10">
    <property type="entry name" value="Histidine kinase-like ATPase, C-terminal domain"/>
    <property type="match status" value="1"/>
</dbReference>
<dbReference type="GO" id="GO:0004673">
    <property type="term" value="F:protein histidine kinase activity"/>
    <property type="evidence" value="ECO:0007669"/>
    <property type="project" value="UniProtKB-EC"/>
</dbReference>
<evidence type="ECO:0000256" key="7">
    <source>
        <dbReference type="ARBA" id="ARBA00022840"/>
    </source>
</evidence>
<keyword evidence="3" id="KW-0597">Phosphoprotein</keyword>
<dbReference type="GO" id="GO:0005524">
    <property type="term" value="F:ATP binding"/>
    <property type="evidence" value="ECO:0007669"/>
    <property type="project" value="UniProtKB-KW"/>
</dbReference>
<evidence type="ECO:0000256" key="3">
    <source>
        <dbReference type="ARBA" id="ARBA00022553"/>
    </source>
</evidence>
<evidence type="ECO:0000256" key="1">
    <source>
        <dbReference type="ARBA" id="ARBA00000085"/>
    </source>
</evidence>
<proteinExistence type="predicted"/>
<keyword evidence="4" id="KW-0808">Transferase</keyword>
<dbReference type="PANTHER" id="PTHR41523:SF8">
    <property type="entry name" value="ETHYLENE RESPONSE SENSOR PROTEIN"/>
    <property type="match status" value="1"/>
</dbReference>
<dbReference type="SMART" id="SM00387">
    <property type="entry name" value="HATPase_c"/>
    <property type="match status" value="1"/>
</dbReference>
<dbReference type="InterPro" id="IPR011495">
    <property type="entry name" value="Sig_transdc_His_kin_sub2_dim/P"/>
</dbReference>
<keyword evidence="10" id="KW-1185">Reference proteome</keyword>
<feature type="domain" description="Histidine kinase/HSP90-like ATPase" evidence="8">
    <location>
        <begin position="172"/>
        <end position="265"/>
    </location>
</feature>
<evidence type="ECO:0000313" key="9">
    <source>
        <dbReference type="EMBL" id="MBC2837655.1"/>
    </source>
</evidence>
<evidence type="ECO:0000256" key="4">
    <source>
        <dbReference type="ARBA" id="ARBA00022679"/>
    </source>
</evidence>
<dbReference type="EMBL" id="JACLQD010000009">
    <property type="protein sequence ID" value="MBC2837655.1"/>
    <property type="molecule type" value="Genomic_DNA"/>
</dbReference>
<protein>
    <recommendedName>
        <fullName evidence="2">histidine kinase</fullName>
        <ecNumber evidence="2">2.7.13.3</ecNumber>
    </recommendedName>
</protein>
<accession>A0A842IDI1</accession>
<dbReference type="PANTHER" id="PTHR41523">
    <property type="entry name" value="TWO-COMPONENT SYSTEM SENSOR PROTEIN"/>
    <property type="match status" value="1"/>
</dbReference>
<dbReference type="Pfam" id="PF07568">
    <property type="entry name" value="HisKA_2"/>
    <property type="match status" value="1"/>
</dbReference>
<organism evidence="9 10">
    <name type="scientific">Paragemmobacter straminiformis</name>
    <dbReference type="NCBI Taxonomy" id="2045119"/>
    <lineage>
        <taxon>Bacteria</taxon>
        <taxon>Pseudomonadati</taxon>
        <taxon>Pseudomonadota</taxon>
        <taxon>Alphaproteobacteria</taxon>
        <taxon>Rhodobacterales</taxon>
        <taxon>Paracoccaceae</taxon>
        <taxon>Paragemmobacter</taxon>
    </lineage>
</organism>
<reference evidence="9 10" key="1">
    <citation type="journal article" date="2017" name="Int. J. Syst. Evol. Microbiol.">
        <title>Gemmobacter straminiformis sp. nov., isolated from an artificial fountain.</title>
        <authorList>
            <person name="Kang J.Y."/>
            <person name="Kim M.J."/>
            <person name="Chun J."/>
            <person name="Son K.P."/>
            <person name="Jahng K.Y."/>
        </authorList>
    </citation>
    <scope>NUCLEOTIDE SEQUENCE [LARGE SCALE GENOMIC DNA]</scope>
    <source>
        <strain evidence="9 10">CAM-8</strain>
    </source>
</reference>
<comment type="catalytic activity">
    <reaction evidence="1">
        <text>ATP + protein L-histidine = ADP + protein N-phospho-L-histidine.</text>
        <dbReference type="EC" id="2.7.13.3"/>
    </reaction>
</comment>
<evidence type="ECO:0000259" key="8">
    <source>
        <dbReference type="SMART" id="SM00387"/>
    </source>
</evidence>
<dbReference type="InterPro" id="IPR003594">
    <property type="entry name" value="HATPase_dom"/>
</dbReference>
<dbReference type="Proteomes" id="UP000555411">
    <property type="component" value="Unassembled WGS sequence"/>
</dbReference>
<dbReference type="Pfam" id="PF13581">
    <property type="entry name" value="HATPase_c_2"/>
    <property type="match status" value="1"/>
</dbReference>
<comment type="caution">
    <text evidence="9">The sequence shown here is derived from an EMBL/GenBank/DDBJ whole genome shotgun (WGS) entry which is preliminary data.</text>
</comment>
<evidence type="ECO:0000313" key="10">
    <source>
        <dbReference type="Proteomes" id="UP000555411"/>
    </source>
</evidence>
<dbReference type="SUPFAM" id="SSF55874">
    <property type="entry name" value="ATPase domain of HSP90 chaperone/DNA topoisomerase II/histidine kinase"/>
    <property type="match status" value="1"/>
</dbReference>
<keyword evidence="7" id="KW-0067">ATP-binding</keyword>
<dbReference type="EC" id="2.7.13.3" evidence="2"/>
<keyword evidence="5" id="KW-0547">Nucleotide-binding</keyword>
<keyword evidence="6 9" id="KW-0418">Kinase</keyword>
<evidence type="ECO:0000256" key="5">
    <source>
        <dbReference type="ARBA" id="ARBA00022741"/>
    </source>
</evidence>
<dbReference type="InterPro" id="IPR036890">
    <property type="entry name" value="HATPase_C_sf"/>
</dbReference>